<dbReference type="EMBL" id="JACXTI010000002">
    <property type="protein sequence ID" value="MBD3700745.1"/>
    <property type="molecule type" value="Genomic_DNA"/>
</dbReference>
<sequence length="83" mass="9199">MIAKQSYVGKEGAEERGRGEKTEFFSFLIFSYKTIIFIETVRLISNEDIKKSCALCDVCGNSLGIPSNKKPESIENDSPSTSD</sequence>
<accession>A0A927D7S4</accession>
<evidence type="ECO:0000256" key="1">
    <source>
        <dbReference type="SAM" id="MobiDB-lite"/>
    </source>
</evidence>
<dbReference type="RefSeq" id="WP_142271690.1">
    <property type="nucleotide sequence ID" value="NZ_CP077814.1"/>
</dbReference>
<evidence type="ECO:0000313" key="2">
    <source>
        <dbReference type="EMBL" id="MBD3700745.1"/>
    </source>
</evidence>
<proteinExistence type="predicted"/>
<name>A0A927D7S4_KLEPN</name>
<organism evidence="2 3">
    <name type="scientific">Klebsiella pneumoniae</name>
    <dbReference type="NCBI Taxonomy" id="573"/>
    <lineage>
        <taxon>Bacteria</taxon>
        <taxon>Pseudomonadati</taxon>
        <taxon>Pseudomonadota</taxon>
        <taxon>Gammaproteobacteria</taxon>
        <taxon>Enterobacterales</taxon>
        <taxon>Enterobacteriaceae</taxon>
        <taxon>Klebsiella/Raoultella group</taxon>
        <taxon>Klebsiella</taxon>
        <taxon>Klebsiella pneumoniae complex</taxon>
    </lineage>
</organism>
<dbReference type="Proteomes" id="UP000631473">
    <property type="component" value="Unassembled WGS sequence"/>
</dbReference>
<reference evidence="2" key="1">
    <citation type="submission" date="2020-07" db="EMBL/GenBank/DDBJ databases">
        <title>Clinical and genomic characterization of carbapenemase-producing Enterobacterales causing secondary infections during the COVID-19 crisis at a New York City hospital.</title>
        <authorList>
            <person name="Gomez-Simmonds A."/>
            <person name="Annavajhala M.K."/>
            <person name="Uhlemann A.-C."/>
        </authorList>
    </citation>
    <scope>NUCLEOTIDE SEQUENCE</scope>
    <source>
        <strain evidence="2">NK1597</strain>
    </source>
</reference>
<gene>
    <name evidence="2" type="ORF">IE991_06540</name>
</gene>
<feature type="region of interest" description="Disordered" evidence="1">
    <location>
        <begin position="63"/>
        <end position="83"/>
    </location>
</feature>
<dbReference type="AlphaFoldDB" id="A0A927D7S4"/>
<comment type="caution">
    <text evidence="2">The sequence shown here is derived from an EMBL/GenBank/DDBJ whole genome shotgun (WGS) entry which is preliminary data.</text>
</comment>
<protein>
    <submittedName>
        <fullName evidence="2">Uncharacterized protein</fullName>
    </submittedName>
</protein>
<evidence type="ECO:0000313" key="3">
    <source>
        <dbReference type="Proteomes" id="UP000631473"/>
    </source>
</evidence>